<sequence>MLLLIENFNNQEEETKYSPIEVIYLYMSGYNPNYLYRWTILDNIYIAIIYIITFIISVGAAYLSFSCKWGGMVNNIFIRIVFAFAAFMLGPIYLIYYFIFNYLGKLC</sequence>
<feature type="transmembrane region" description="Helical" evidence="1">
    <location>
        <begin position="44"/>
        <end position="65"/>
    </location>
</feature>
<evidence type="ECO:0000256" key="1">
    <source>
        <dbReference type="SAM" id="Phobius"/>
    </source>
</evidence>
<keyword evidence="1" id="KW-1133">Transmembrane helix</keyword>
<gene>
    <name evidence="2" type="ORF">NIOZUU159_00007</name>
</gene>
<keyword evidence="1" id="KW-0812">Transmembrane</keyword>
<dbReference type="EMBL" id="MW030573">
    <property type="protein sequence ID" value="QPI16519.1"/>
    <property type="molecule type" value="Genomic_DNA"/>
</dbReference>
<keyword evidence="1" id="KW-0472">Membrane</keyword>
<proteinExistence type="predicted"/>
<reference evidence="2" key="1">
    <citation type="submission" date="2020-08" db="EMBL/GenBank/DDBJ databases">
        <title>Bridging the membrane lipid divide: bacteria of the FCB group superphylum have the potential to synthesize archaeal ether lipids.</title>
        <authorList>
            <person name="Villanueva L."/>
            <person name="von Meijenfeldt F.A.B."/>
            <person name="Westbye A.B."/>
            <person name="Yadav S."/>
            <person name="Hopmans E.C."/>
            <person name="Dutilh B.E."/>
            <person name="Sinninghe Damste J.S."/>
        </authorList>
    </citation>
    <scope>NUCLEOTIDE SEQUENCE</scope>
    <source>
        <strain evidence="2">NIOZ-UU159</strain>
    </source>
</reference>
<protein>
    <submittedName>
        <fullName evidence="2">Uncharacterized protein</fullName>
    </submittedName>
</protein>
<accession>A0A7S9SU30</accession>
<feature type="transmembrane region" description="Helical" evidence="1">
    <location>
        <begin position="77"/>
        <end position="99"/>
    </location>
</feature>
<name>A0A7S9SU30_9VIRU</name>
<organism evidence="2">
    <name type="scientific">Virus NIOZ-UU159</name>
    <dbReference type="NCBI Taxonomy" id="2763270"/>
    <lineage>
        <taxon>Viruses</taxon>
    </lineage>
</organism>
<evidence type="ECO:0000313" key="2">
    <source>
        <dbReference type="EMBL" id="QPI16519.1"/>
    </source>
</evidence>